<comment type="caution">
    <text evidence="1">The sequence shown here is derived from an EMBL/GenBank/DDBJ whole genome shotgun (WGS) entry which is preliminary data.</text>
</comment>
<reference evidence="1 2" key="1">
    <citation type="submission" date="2019-06" db="EMBL/GenBank/DDBJ databases">
        <title>Metagenome assembled Genome of Spiribacter salinus SL48-SHIP from the microbial mat of Salt Lake 48 (Novosibirsk region, Russia).</title>
        <authorList>
            <person name="Shipova A."/>
            <person name="Rozanov A.S."/>
            <person name="Bryanskaya A.V."/>
            <person name="Peltek S.E."/>
        </authorList>
    </citation>
    <scope>NUCLEOTIDE SEQUENCE [LARGE SCALE GENOMIC DNA]</scope>
    <source>
        <strain evidence="1">SL48-SHIP-2</strain>
    </source>
</reference>
<sequence length="187" mass="21181">MFEQAVSGLDLEQRVVVLDLGTIRSGTVELFVPYRCRLDIIDLPNTLPALAAMEGPDERRACLSKLFDAHAREPLDLVLCWNLLNYLGRDEIHQLIELLAPRFQTTTRLHAMMEYASPLMPATPGHWIPDANARLHASQVDEEQIESPRYTPKELERIMPQLAPERTVLLGNGLQEYLFKPKAPAQS</sequence>
<dbReference type="AlphaFoldDB" id="A0A540VP04"/>
<dbReference type="Proteomes" id="UP000315400">
    <property type="component" value="Unassembled WGS sequence"/>
</dbReference>
<evidence type="ECO:0008006" key="3">
    <source>
        <dbReference type="Google" id="ProtNLM"/>
    </source>
</evidence>
<evidence type="ECO:0000313" key="2">
    <source>
        <dbReference type="Proteomes" id="UP000315400"/>
    </source>
</evidence>
<gene>
    <name evidence="1" type="ORF">FKY71_13810</name>
</gene>
<proteinExistence type="predicted"/>
<evidence type="ECO:0000313" key="1">
    <source>
        <dbReference type="EMBL" id="TQE98448.1"/>
    </source>
</evidence>
<name>A0A540VP04_9GAMM</name>
<protein>
    <recommendedName>
        <fullName evidence="3">Class I SAM-dependent methyltransferase</fullName>
    </recommendedName>
</protein>
<organism evidence="1 2">
    <name type="scientific">Spiribacter salinus</name>
    <dbReference type="NCBI Taxonomy" id="1335746"/>
    <lineage>
        <taxon>Bacteria</taxon>
        <taxon>Pseudomonadati</taxon>
        <taxon>Pseudomonadota</taxon>
        <taxon>Gammaproteobacteria</taxon>
        <taxon>Chromatiales</taxon>
        <taxon>Ectothiorhodospiraceae</taxon>
        <taxon>Spiribacter</taxon>
    </lineage>
</organism>
<dbReference type="EMBL" id="VIFK01000201">
    <property type="protein sequence ID" value="TQE98448.1"/>
    <property type="molecule type" value="Genomic_DNA"/>
</dbReference>
<accession>A0A540VP04</accession>